<feature type="compositionally biased region" description="Basic and acidic residues" evidence="1">
    <location>
        <begin position="36"/>
        <end position="48"/>
    </location>
</feature>
<dbReference type="AlphaFoldDB" id="A0A2P4ZYS3"/>
<keyword evidence="3" id="KW-1185">Reference proteome</keyword>
<protein>
    <submittedName>
        <fullName evidence="2">Uncharacterized protein</fullName>
    </submittedName>
</protein>
<feature type="region of interest" description="Disordered" evidence="1">
    <location>
        <begin position="24"/>
        <end position="77"/>
    </location>
</feature>
<reference evidence="2 3" key="1">
    <citation type="journal article" date="2016" name="Genome Announc.">
        <title>Draft Whole-Genome Sequence of Trichoderma gamsii T6085, a Promising Biocontrol Agent of Fusarium Head Blight on Wheat.</title>
        <authorList>
            <person name="Baroncelli R."/>
            <person name="Zapparata A."/>
            <person name="Piaggeschi G."/>
            <person name="Sarrocco S."/>
            <person name="Vannacci G."/>
        </authorList>
    </citation>
    <scope>NUCLEOTIDE SEQUENCE [LARGE SCALE GENOMIC DNA]</scope>
    <source>
        <strain evidence="2 3">T6085</strain>
    </source>
</reference>
<dbReference type="GeneID" id="29987336"/>
<comment type="caution">
    <text evidence="2">The sequence shown here is derived from an EMBL/GenBank/DDBJ whole genome shotgun (WGS) entry which is preliminary data.</text>
</comment>
<sequence>MAPWPDKSRSSLWGPDVYLRDAHTQASGCSHVPQPRKSEARSSSDSAKRTQLNDSSSKRINLKQAPASLPRRANTAQLPVPASAPMLVSATWSRAWTDSAAADKALFNAMPCHARHAPLPPTFASEWGPAKRHRNLYCIAI</sequence>
<dbReference type="EMBL" id="JPDN02000004">
    <property type="protein sequence ID" value="PON29449.1"/>
    <property type="molecule type" value="Genomic_DNA"/>
</dbReference>
<feature type="compositionally biased region" description="Polar residues" evidence="1">
    <location>
        <begin position="49"/>
        <end position="59"/>
    </location>
</feature>
<evidence type="ECO:0000313" key="3">
    <source>
        <dbReference type="Proteomes" id="UP000054821"/>
    </source>
</evidence>
<gene>
    <name evidence="2" type="ORF">TGAM01_v201698</name>
</gene>
<dbReference type="Proteomes" id="UP000054821">
    <property type="component" value="Unassembled WGS sequence"/>
</dbReference>
<proteinExistence type="predicted"/>
<evidence type="ECO:0000256" key="1">
    <source>
        <dbReference type="SAM" id="MobiDB-lite"/>
    </source>
</evidence>
<evidence type="ECO:0000313" key="2">
    <source>
        <dbReference type="EMBL" id="PON29449.1"/>
    </source>
</evidence>
<accession>A0A2P4ZYS3</accession>
<organism evidence="2 3">
    <name type="scientific">Trichoderma gamsii</name>
    <dbReference type="NCBI Taxonomy" id="398673"/>
    <lineage>
        <taxon>Eukaryota</taxon>
        <taxon>Fungi</taxon>
        <taxon>Dikarya</taxon>
        <taxon>Ascomycota</taxon>
        <taxon>Pezizomycotina</taxon>
        <taxon>Sordariomycetes</taxon>
        <taxon>Hypocreomycetidae</taxon>
        <taxon>Hypocreales</taxon>
        <taxon>Hypocreaceae</taxon>
        <taxon>Trichoderma</taxon>
    </lineage>
</organism>
<name>A0A2P4ZYS3_9HYPO</name>
<dbReference type="RefSeq" id="XP_018659587.1">
    <property type="nucleotide sequence ID" value="XM_018807253.1"/>
</dbReference>